<dbReference type="EMBL" id="SKBU01000001">
    <property type="protein sequence ID" value="TCJ20686.1"/>
    <property type="molecule type" value="Genomic_DNA"/>
</dbReference>
<accession>A0A4R1BTR7</accession>
<proteinExistence type="predicted"/>
<gene>
    <name evidence="2" type="ORF">E0L93_00190</name>
</gene>
<feature type="region of interest" description="Disordered" evidence="1">
    <location>
        <begin position="42"/>
        <end position="84"/>
    </location>
</feature>
<evidence type="ECO:0000313" key="3">
    <source>
        <dbReference type="Proteomes" id="UP000295244"/>
    </source>
</evidence>
<feature type="compositionally biased region" description="Basic residues" evidence="1">
    <location>
        <begin position="56"/>
        <end position="66"/>
    </location>
</feature>
<keyword evidence="3" id="KW-1185">Reference proteome</keyword>
<dbReference type="Proteomes" id="UP000295244">
    <property type="component" value="Unassembled WGS sequence"/>
</dbReference>
<evidence type="ECO:0000256" key="1">
    <source>
        <dbReference type="SAM" id="MobiDB-lite"/>
    </source>
</evidence>
<reference evidence="2 3" key="1">
    <citation type="submission" date="2019-03" db="EMBL/GenBank/DDBJ databases">
        <title>Whole genome sequence of a novel Rubrobacter taiwanensis strain, isolated from Yellowstone National Park.</title>
        <authorList>
            <person name="Freed S."/>
            <person name="Ramaley R.F."/>
            <person name="Kyndt J.A."/>
        </authorList>
    </citation>
    <scope>NUCLEOTIDE SEQUENCE [LARGE SCALE GENOMIC DNA]</scope>
    <source>
        <strain evidence="2 3">Yellowstone</strain>
    </source>
</reference>
<dbReference type="RefSeq" id="WP_132687082.1">
    <property type="nucleotide sequence ID" value="NZ_SKBU01000001.1"/>
</dbReference>
<protein>
    <submittedName>
        <fullName evidence="2">Uncharacterized protein</fullName>
    </submittedName>
</protein>
<dbReference type="OrthoDB" id="467675at2"/>
<name>A0A4R1BTR7_9ACTN</name>
<organism evidence="2 3">
    <name type="scientific">Rubrobacter taiwanensis</name>
    <dbReference type="NCBI Taxonomy" id="185139"/>
    <lineage>
        <taxon>Bacteria</taxon>
        <taxon>Bacillati</taxon>
        <taxon>Actinomycetota</taxon>
        <taxon>Rubrobacteria</taxon>
        <taxon>Rubrobacterales</taxon>
        <taxon>Rubrobacteraceae</taxon>
        <taxon>Rubrobacter</taxon>
    </lineage>
</organism>
<sequence>MRRASVTITDDLEEALEAYRRDQDIPPRLVDVMQAALREFLSGRGYLPPPPERSRPKPRGVPKGRRVRIEGPDNLGAAVIEDRR</sequence>
<comment type="caution">
    <text evidence="2">The sequence shown here is derived from an EMBL/GenBank/DDBJ whole genome shotgun (WGS) entry which is preliminary data.</text>
</comment>
<dbReference type="AlphaFoldDB" id="A0A4R1BTR7"/>
<evidence type="ECO:0000313" key="2">
    <source>
        <dbReference type="EMBL" id="TCJ20686.1"/>
    </source>
</evidence>